<accession>A0ABU5SDN9</accession>
<keyword evidence="2" id="KW-0378">Hydrolase</keyword>
<evidence type="ECO:0000313" key="3">
    <source>
        <dbReference type="Proteomes" id="UP001302222"/>
    </source>
</evidence>
<gene>
    <name evidence="2" type="ORF">VB798_02385</name>
</gene>
<evidence type="ECO:0000313" key="2">
    <source>
        <dbReference type="EMBL" id="MEA5425403.1"/>
    </source>
</evidence>
<proteinExistence type="predicted"/>
<feature type="domain" description="HNH" evidence="1">
    <location>
        <begin position="153"/>
        <end position="208"/>
    </location>
</feature>
<keyword evidence="2" id="KW-0540">Nuclease</keyword>
<sequence length="230" mass="26842">MITANKIEKIVKTGVLHALYREDGGWYHHLKRFPGALFDYHGYVLFETKEDYDNNPSLIHRQDLNVKNGISSLPNYRKFVTEEIKQIESLKSTSKKIIISERKILNIIKSDLDSIEEENSNHFEGGTKKRMISYYERNQKLRAKAIKIHGTTCKVCQFNFKDNYGVHGEDYIEVHHLVPIHTLTKSTKVNPETDMIVVCSNCHRMIHRNKYQQLAIEELIKLRNDVINSV</sequence>
<protein>
    <submittedName>
        <fullName evidence="2">HNH endonuclease</fullName>
    </submittedName>
</protein>
<dbReference type="RefSeq" id="WP_323255570.1">
    <property type="nucleotide sequence ID" value="NZ_JAYGIM010000001.1"/>
</dbReference>
<reference evidence="2 3" key="1">
    <citation type="submission" date="2023-12" db="EMBL/GenBank/DDBJ databases">
        <title>Novel species of the genus Arcicella isolated from rivers.</title>
        <authorList>
            <person name="Lu H."/>
        </authorList>
    </citation>
    <scope>NUCLEOTIDE SEQUENCE [LARGE SCALE GENOMIC DNA]</scope>
    <source>
        <strain evidence="2 3">DC25W</strain>
    </source>
</reference>
<dbReference type="EMBL" id="JAYGIM010000001">
    <property type="protein sequence ID" value="MEA5425403.1"/>
    <property type="molecule type" value="Genomic_DNA"/>
</dbReference>
<dbReference type="Proteomes" id="UP001302222">
    <property type="component" value="Unassembled WGS sequence"/>
</dbReference>
<evidence type="ECO:0000259" key="1">
    <source>
        <dbReference type="Pfam" id="PF01844"/>
    </source>
</evidence>
<comment type="caution">
    <text evidence="2">The sequence shown here is derived from an EMBL/GenBank/DDBJ whole genome shotgun (WGS) entry which is preliminary data.</text>
</comment>
<keyword evidence="2" id="KW-0255">Endonuclease</keyword>
<dbReference type="InterPro" id="IPR002711">
    <property type="entry name" value="HNH"/>
</dbReference>
<organism evidence="2 3">
    <name type="scientific">Arcicella lustrica</name>
    <dbReference type="NCBI Taxonomy" id="2984196"/>
    <lineage>
        <taxon>Bacteria</taxon>
        <taxon>Pseudomonadati</taxon>
        <taxon>Bacteroidota</taxon>
        <taxon>Cytophagia</taxon>
        <taxon>Cytophagales</taxon>
        <taxon>Flectobacillaceae</taxon>
        <taxon>Arcicella</taxon>
    </lineage>
</organism>
<name>A0ABU5SDN9_9BACT</name>
<dbReference type="GO" id="GO:0004519">
    <property type="term" value="F:endonuclease activity"/>
    <property type="evidence" value="ECO:0007669"/>
    <property type="project" value="UniProtKB-KW"/>
</dbReference>
<dbReference type="Pfam" id="PF01844">
    <property type="entry name" value="HNH"/>
    <property type="match status" value="1"/>
</dbReference>
<keyword evidence="3" id="KW-1185">Reference proteome</keyword>